<evidence type="ECO:0000256" key="1">
    <source>
        <dbReference type="ARBA" id="ARBA00022737"/>
    </source>
</evidence>
<reference evidence="3" key="1">
    <citation type="submission" date="2023-07" db="EMBL/GenBank/DDBJ databases">
        <authorList>
            <person name="Kim M.K."/>
        </authorList>
    </citation>
    <scope>NUCLEOTIDE SEQUENCE</scope>
    <source>
        <strain evidence="3">ASUV-10-1</strain>
    </source>
</reference>
<dbReference type="Gene3D" id="2.60.40.10">
    <property type="entry name" value="Immunoglobulins"/>
    <property type="match status" value="3"/>
</dbReference>
<dbReference type="PROSITE" id="PS50853">
    <property type="entry name" value="FN3"/>
    <property type="match status" value="2"/>
</dbReference>
<keyword evidence="1" id="KW-0677">Repeat</keyword>
<dbReference type="InterPro" id="IPR013783">
    <property type="entry name" value="Ig-like_fold"/>
</dbReference>
<dbReference type="InterPro" id="IPR036116">
    <property type="entry name" value="FN3_sf"/>
</dbReference>
<dbReference type="RefSeq" id="WP_305005791.1">
    <property type="nucleotide sequence ID" value="NZ_JAUQSY010000004.1"/>
</dbReference>
<dbReference type="Pfam" id="PF18962">
    <property type="entry name" value="Por_Secre_tail"/>
    <property type="match status" value="1"/>
</dbReference>
<dbReference type="SMART" id="SM00060">
    <property type="entry name" value="FN3"/>
    <property type="match status" value="3"/>
</dbReference>
<dbReference type="PANTHER" id="PTHR46708:SF2">
    <property type="entry name" value="FIBRONECTIN TYPE-III DOMAIN-CONTAINING PROTEIN"/>
    <property type="match status" value="1"/>
</dbReference>
<evidence type="ECO:0000259" key="2">
    <source>
        <dbReference type="PROSITE" id="PS50853"/>
    </source>
</evidence>
<gene>
    <name evidence="3" type="ORF">Q5H93_07015</name>
</gene>
<dbReference type="CDD" id="cd00063">
    <property type="entry name" value="FN3"/>
    <property type="match status" value="3"/>
</dbReference>
<dbReference type="InterPro" id="IPR050991">
    <property type="entry name" value="ECM_Regulatory_Proteins"/>
</dbReference>
<dbReference type="EMBL" id="JAUQSY010000004">
    <property type="protein sequence ID" value="MDO7874477.1"/>
    <property type="molecule type" value="Genomic_DNA"/>
</dbReference>
<dbReference type="SUPFAM" id="SSF49265">
    <property type="entry name" value="Fibronectin type III"/>
    <property type="match status" value="2"/>
</dbReference>
<dbReference type="PANTHER" id="PTHR46708">
    <property type="entry name" value="TENASCIN"/>
    <property type="match status" value="1"/>
</dbReference>
<dbReference type="InterPro" id="IPR026444">
    <property type="entry name" value="Secre_tail"/>
</dbReference>
<sequence length="1563" mass="157348">MKNLLPSGRRSAGRFFAGVLTLLAGLPLLGQAQTLSLWPMETNATPTTTATGITSTAPTQADLGLPSTASIQYTAVRGQSLSPVNDGSGWTGVALLRTRYEQFAVTAATGYSANVQSISLNTGVISTGNGRLGVSYSTDPAFATFSEASSATLPGGGTGTGTFAAPATLPNLSSGTGTSGTAAATTAFSFQLGASGASLTTGQTLYIRLYYNANSTSAGRYALIRNVAVNGTATANGPACASVTGLTVGSITPTTASASFTPGASNTSYTVTVTPTGGSTTTLSPNPTASPVSLTGLAPSTEYTVTVRSTCSNGGNGNVVSTTFTTLAPPPCNDATNISISNLSSTSAQLVFTPDASNTGQTVTFTPQGGSTTTQTVTASPVTFPGLSSGTQYTVTIRSNCSGGGLGTLITRTFVAPVANSALLQEWPLTTDNADNAGTRSAGVTASTPTFTGLVSSTSSTVPAYSASIGQAFAPAANGGGWGNTSNLSGSIYQEYTITATGTYTVRVDSLTFATGILSSSNGRLGVRYSTNGFATAGSEPSGWDLPAGVTTGSNSGFSNAFTSMRNLPVAPAGGSSLTDADTYRLALNGTTGVTLTPGQTLTVRLYYAVGTGSTARYALLRDVKAKGQATFTAPVCNDPTAVSVSGIGYTAASLNFTPGTGNTSYTVTLTPQGGSTTTLTPSASPAALTGLTANTAYTVTLRANCSSTGTQTATITRTFSTPKMPLQLWPLRVSAADTAAMRSASVTASTASLNRLAASSASNPPAFSGKYGHAFAPNADGTGWNARAGATSNNPSRGYYVEFPVTAASGQSARLDSIVFKTAFFSTSGRLAVSYSRSDFTLDSTETSASFAAPLTVTQQVTSPSTTPNNSIFRLALNGATGVTLQPGQTLTLRFYYGASTTSSRYALLRDVYVAGDGMTFVPGDLMVSTAQTISGTYNNVTVSGTGTATLGGTLTVNGTLTVQSGGTLAPACQTLNGPGSFVLSAGATLAVCNANGISSSGASGAVQTSGSRSFSPDANYIYNGTAAQTTGSGLPATVRSLTVNNSNGLTLSQALSVAQLARLQSGNLTTGGNAFTLLSGASGTAVLDNTGGIVVGAGTMQRAITSSITGPAYRHFSAPVSNATMNDLSTAGFAPVVNPAYNSAAQPNLVTPFPTVFGYDESRIATVTSNYGAFDKGWFSPASLASAMTPGRGYTVNAPATATPIDFVGTFNNAAQNSGALSRGTDAQAGYHLLGNPYPSPIDWSTVGAAQRPGMDATMYVYESNGQYTGTYRAYTNGVGGASPVIAAGSGYFARVSTAGTPGAVNLTNANRVTTFGTQPTFGRGAADSRPQLQLQVAGAGVQDAAFVYFQNGATAALDAEYDALKMPNTTGLNLSSRAGTEALAINGLPALAAGTATVLPLTLLVPQTGAFTFSVPTLANFGSTRVYLRDAATGTSQLLTAGATYAFQLTTATAGTTRFALEFRATGALATQAGLAASLVQVYPNPAHGSFTVLLPAVAGQRAVQATLLNALGQVVASRSIALTAAGASSEFDVQSLAAGVYALRLQAGSQVITQRVVVK</sequence>
<dbReference type="NCBIfam" id="TIGR04183">
    <property type="entry name" value="Por_Secre_tail"/>
    <property type="match status" value="1"/>
</dbReference>
<name>A0ABT9B874_9BACT</name>
<organism evidence="3 4">
    <name type="scientific">Hymenobacter aranciens</name>
    <dbReference type="NCBI Taxonomy" id="3063996"/>
    <lineage>
        <taxon>Bacteria</taxon>
        <taxon>Pseudomonadati</taxon>
        <taxon>Bacteroidota</taxon>
        <taxon>Cytophagia</taxon>
        <taxon>Cytophagales</taxon>
        <taxon>Hymenobacteraceae</taxon>
        <taxon>Hymenobacter</taxon>
    </lineage>
</organism>
<evidence type="ECO:0000313" key="3">
    <source>
        <dbReference type="EMBL" id="MDO7874477.1"/>
    </source>
</evidence>
<proteinExistence type="predicted"/>
<keyword evidence="4" id="KW-1185">Reference proteome</keyword>
<dbReference type="InterPro" id="IPR003961">
    <property type="entry name" value="FN3_dom"/>
</dbReference>
<dbReference type="Pfam" id="PF00041">
    <property type="entry name" value="fn3"/>
    <property type="match status" value="1"/>
</dbReference>
<accession>A0ABT9B874</accession>
<evidence type="ECO:0000313" key="4">
    <source>
        <dbReference type="Proteomes" id="UP001176429"/>
    </source>
</evidence>
<protein>
    <submittedName>
        <fullName evidence="3">Fibronectin type III domain-containing protein</fullName>
    </submittedName>
</protein>
<dbReference type="Proteomes" id="UP001176429">
    <property type="component" value="Unassembled WGS sequence"/>
</dbReference>
<comment type="caution">
    <text evidence="3">The sequence shown here is derived from an EMBL/GenBank/DDBJ whole genome shotgun (WGS) entry which is preliminary data.</text>
</comment>
<feature type="domain" description="Fibronectin type-III" evidence="2">
    <location>
        <begin position="639"/>
        <end position="725"/>
    </location>
</feature>
<feature type="domain" description="Fibronectin type-III" evidence="2">
    <location>
        <begin position="242"/>
        <end position="331"/>
    </location>
</feature>